<dbReference type="InterPro" id="IPR001394">
    <property type="entry name" value="Peptidase_C19_UCH"/>
</dbReference>
<dbReference type="GO" id="GO:0016579">
    <property type="term" value="P:protein deubiquitination"/>
    <property type="evidence" value="ECO:0007669"/>
    <property type="project" value="InterPro"/>
</dbReference>
<sequence>MSDIIKESIAPLVQRILSDPVQFKAAKHPEIQSNKPSSYIRIGGKSDSDKTPAIKAIEQSTITQKSNKDTMVNRPKSLAAALSGYTGKRFGDETDKKAKKLRKLEEKQLKLQQTQEQQQQAEDDDDIGEDLEDIGQDKEDEDDSIGEQIQLDDNISSSSDDDSNYTDALADSSKININSVPEDDVSKEVFDQFTRSDTEDSPEKTSSEEAEAEEDDDEDDEDYDADRAQADEENESSSESEEDVGTIATTVIEQKKSLLKDSSADSTPEPKEDSVESEEEDLEKLKEESYIQTKDPSNSTTVTPPTTPDTDSDSSTDSENKKPVDIDNFYKFGEYPQDRGSNDSKRIVKNWPKEARNLKPLGLLNHGVTCYTNAAVQAMVHIPAVQHYLTDLMHNKYKSTVNQRSVSQVFAEVASRMWGFDKSKRAPGKYLNPKKLIQRLDDINCMMSEWQQEDSHEYFMSLLSRLQEDGTPKGHKLNESIIYDIFGGLLNQEVTCKSCNHVSKTQQEFYDLSLHLGGSKKQQQGQSSDQQIEEDDVTQRYSITKSIRDFFSPELIKHDKSDKSGYMCENCKQRTNALKISSIDRAPETLIVHLKRFRFNGNSSTKVKQGVSYPSLLNLTPYTTSGEDGAVYQLISVVVHAGRSVSSGHYIAHCLQPDGTWATYDDEYVNKITEKQALRDPSAYYLVYTRLTSKDFKPDENKPLNNKRSRSDSGDDEEDSEEEKESHESDSEEEEEEEEKEVTPPPRPVSKKQKFSPKSPHKLSSNIQRSPKPQHKYKDQLNPHKKMKNLRKMMKGSISPKNNLHNINKSSKKYASKNVSRKGPRFSKY</sequence>
<dbReference type="OrthoDB" id="289038at2759"/>
<dbReference type="GO" id="GO:0004843">
    <property type="term" value="F:cysteine-type deubiquitinase activity"/>
    <property type="evidence" value="ECO:0007669"/>
    <property type="project" value="UniProtKB-EC"/>
</dbReference>
<dbReference type="PROSITE" id="PS00973">
    <property type="entry name" value="USP_2"/>
    <property type="match status" value="1"/>
</dbReference>
<dbReference type="InterPro" id="IPR050164">
    <property type="entry name" value="Peptidase_C19"/>
</dbReference>
<evidence type="ECO:0000256" key="7">
    <source>
        <dbReference type="ARBA" id="ARBA00022807"/>
    </source>
</evidence>
<reference evidence="10" key="2">
    <citation type="submission" date="2021-01" db="EMBL/GenBank/DDBJ databases">
        <authorList>
            <person name="Schikora-Tamarit M.A."/>
        </authorList>
    </citation>
    <scope>NUCLEOTIDE SEQUENCE</scope>
    <source>
        <strain evidence="10">CBS2887</strain>
    </source>
</reference>
<feature type="compositionally biased region" description="Basic residues" evidence="8">
    <location>
        <begin position="749"/>
        <end position="761"/>
    </location>
</feature>
<feature type="compositionally biased region" description="Basic residues" evidence="8">
    <location>
        <begin position="810"/>
        <end position="829"/>
    </location>
</feature>
<evidence type="ECO:0000256" key="8">
    <source>
        <dbReference type="SAM" id="MobiDB-lite"/>
    </source>
</evidence>
<feature type="compositionally biased region" description="Acidic residues" evidence="8">
    <location>
        <begin position="730"/>
        <end position="740"/>
    </location>
</feature>
<feature type="compositionally biased region" description="Acidic residues" evidence="8">
    <location>
        <begin position="208"/>
        <end position="224"/>
    </location>
</feature>
<feature type="compositionally biased region" description="Basic and acidic residues" evidence="8">
    <location>
        <begin position="253"/>
        <end position="274"/>
    </location>
</feature>
<evidence type="ECO:0000256" key="3">
    <source>
        <dbReference type="ARBA" id="ARBA00012759"/>
    </source>
</evidence>
<reference evidence="10" key="1">
    <citation type="journal article" date="2021" name="Open Biol.">
        <title>Shared evolutionary footprints suggest mitochondrial oxidative damage underlies multiple complex I losses in fungi.</title>
        <authorList>
            <person name="Schikora-Tamarit M.A."/>
            <person name="Marcet-Houben M."/>
            <person name="Nosek J."/>
            <person name="Gabaldon T."/>
        </authorList>
    </citation>
    <scope>NUCLEOTIDE SEQUENCE</scope>
    <source>
        <strain evidence="10">CBS2887</strain>
    </source>
</reference>
<feature type="compositionally biased region" description="Low complexity" evidence="8">
    <location>
        <begin position="295"/>
        <end position="304"/>
    </location>
</feature>
<keyword evidence="4" id="KW-0645">Protease</keyword>
<dbReference type="GO" id="GO:0005634">
    <property type="term" value="C:nucleus"/>
    <property type="evidence" value="ECO:0007669"/>
    <property type="project" value="TreeGrafter"/>
</dbReference>
<feature type="compositionally biased region" description="Basic and acidic residues" evidence="8">
    <location>
        <begin position="336"/>
        <end position="345"/>
    </location>
</feature>
<dbReference type="PANTHER" id="PTHR24006:SF758">
    <property type="entry name" value="UBIQUITIN CARBOXYL-TERMINAL HYDROLASE 36"/>
    <property type="match status" value="1"/>
</dbReference>
<name>A0A9P8Q151_WICPI</name>
<dbReference type="EMBL" id="JAEUBG010003949">
    <property type="protein sequence ID" value="KAH3682088.1"/>
    <property type="molecule type" value="Genomic_DNA"/>
</dbReference>
<evidence type="ECO:0000256" key="6">
    <source>
        <dbReference type="ARBA" id="ARBA00022801"/>
    </source>
</evidence>
<feature type="compositionally biased region" description="Acidic residues" evidence="8">
    <location>
        <begin position="231"/>
        <end position="244"/>
    </location>
</feature>
<protein>
    <recommendedName>
        <fullName evidence="3">ubiquitinyl hydrolase 1</fullName>
        <ecNumber evidence="3">3.4.19.12</ecNumber>
    </recommendedName>
</protein>
<feature type="compositionally biased region" description="Basic and acidic residues" evidence="8">
    <location>
        <begin position="184"/>
        <end position="207"/>
    </location>
</feature>
<dbReference type="FunFam" id="3.90.70.10:FF:000146">
    <property type="entry name" value="Ubiquitin-specific protease"/>
    <property type="match status" value="1"/>
</dbReference>
<proteinExistence type="inferred from homology"/>
<evidence type="ECO:0000256" key="1">
    <source>
        <dbReference type="ARBA" id="ARBA00000707"/>
    </source>
</evidence>
<accession>A0A9P8Q151</accession>
<comment type="caution">
    <text evidence="10">The sequence shown here is derived from an EMBL/GenBank/DDBJ whole genome shotgun (WGS) entry which is preliminary data.</text>
</comment>
<dbReference type="PROSITE" id="PS50235">
    <property type="entry name" value="USP_3"/>
    <property type="match status" value="1"/>
</dbReference>
<dbReference type="InterPro" id="IPR038765">
    <property type="entry name" value="Papain-like_cys_pep_sf"/>
</dbReference>
<keyword evidence="6" id="KW-0378">Hydrolase</keyword>
<comment type="catalytic activity">
    <reaction evidence="1">
        <text>Thiol-dependent hydrolysis of ester, thioester, amide, peptide and isopeptide bonds formed by the C-terminal Gly of ubiquitin (a 76-residue protein attached to proteins as an intracellular targeting signal).</text>
        <dbReference type="EC" id="3.4.19.12"/>
    </reaction>
</comment>
<feature type="region of interest" description="Disordered" evidence="8">
    <location>
        <begin position="695"/>
        <end position="829"/>
    </location>
</feature>
<feature type="region of interest" description="Disordered" evidence="8">
    <location>
        <begin position="25"/>
        <end position="74"/>
    </location>
</feature>
<feature type="compositionally biased region" description="Polar residues" evidence="8">
    <location>
        <begin position="799"/>
        <end position="809"/>
    </location>
</feature>
<dbReference type="Gene3D" id="3.90.70.10">
    <property type="entry name" value="Cysteine proteinases"/>
    <property type="match status" value="1"/>
</dbReference>
<keyword evidence="11" id="KW-1185">Reference proteome</keyword>
<dbReference type="AlphaFoldDB" id="A0A9P8Q151"/>
<gene>
    <name evidence="10" type="ORF">WICPIJ_006937</name>
</gene>
<feature type="region of interest" description="Disordered" evidence="8">
    <location>
        <begin position="108"/>
        <end position="345"/>
    </location>
</feature>
<dbReference type="Pfam" id="PF00443">
    <property type="entry name" value="UCH"/>
    <property type="match status" value="1"/>
</dbReference>
<dbReference type="SUPFAM" id="SSF54001">
    <property type="entry name" value="Cysteine proteinases"/>
    <property type="match status" value="1"/>
</dbReference>
<feature type="compositionally biased region" description="Low complexity" evidence="8">
    <location>
        <begin position="110"/>
        <end position="120"/>
    </location>
</feature>
<keyword evidence="7" id="KW-0788">Thiol protease</keyword>
<comment type="similarity">
    <text evidence="2">Belongs to the peptidase C19 family.</text>
</comment>
<dbReference type="PANTHER" id="PTHR24006">
    <property type="entry name" value="UBIQUITIN CARBOXYL-TERMINAL HYDROLASE"/>
    <property type="match status" value="1"/>
</dbReference>
<dbReference type="InterPro" id="IPR028889">
    <property type="entry name" value="USP"/>
</dbReference>
<evidence type="ECO:0000256" key="5">
    <source>
        <dbReference type="ARBA" id="ARBA00022786"/>
    </source>
</evidence>
<dbReference type="InterPro" id="IPR018200">
    <property type="entry name" value="USP_CS"/>
</dbReference>
<dbReference type="GO" id="GO:0006508">
    <property type="term" value="P:proteolysis"/>
    <property type="evidence" value="ECO:0007669"/>
    <property type="project" value="UniProtKB-KW"/>
</dbReference>
<keyword evidence="5" id="KW-0833">Ubl conjugation pathway</keyword>
<feature type="domain" description="USP" evidence="9">
    <location>
        <begin position="361"/>
        <end position="691"/>
    </location>
</feature>
<evidence type="ECO:0000256" key="4">
    <source>
        <dbReference type="ARBA" id="ARBA00022670"/>
    </source>
</evidence>
<feature type="compositionally biased region" description="Acidic residues" evidence="8">
    <location>
        <begin position="121"/>
        <end position="145"/>
    </location>
</feature>
<evidence type="ECO:0000313" key="11">
    <source>
        <dbReference type="Proteomes" id="UP000774326"/>
    </source>
</evidence>
<organism evidence="10 11">
    <name type="scientific">Wickerhamomyces pijperi</name>
    <name type="common">Yeast</name>
    <name type="synonym">Pichia pijperi</name>
    <dbReference type="NCBI Taxonomy" id="599730"/>
    <lineage>
        <taxon>Eukaryota</taxon>
        <taxon>Fungi</taxon>
        <taxon>Dikarya</taxon>
        <taxon>Ascomycota</taxon>
        <taxon>Saccharomycotina</taxon>
        <taxon>Saccharomycetes</taxon>
        <taxon>Phaffomycetales</taxon>
        <taxon>Wickerhamomycetaceae</taxon>
        <taxon>Wickerhamomyces</taxon>
    </lineage>
</organism>
<feature type="compositionally biased region" description="Polar residues" evidence="8">
    <location>
        <begin position="762"/>
        <end position="771"/>
    </location>
</feature>
<feature type="compositionally biased region" description="Basic residues" evidence="8">
    <location>
        <begin position="783"/>
        <end position="794"/>
    </location>
</feature>
<evidence type="ECO:0000259" key="9">
    <source>
        <dbReference type="PROSITE" id="PS50235"/>
    </source>
</evidence>
<evidence type="ECO:0000313" key="10">
    <source>
        <dbReference type="EMBL" id="KAH3682088.1"/>
    </source>
</evidence>
<feature type="compositionally biased region" description="Acidic residues" evidence="8">
    <location>
        <begin position="714"/>
        <end position="723"/>
    </location>
</feature>
<evidence type="ECO:0000256" key="2">
    <source>
        <dbReference type="ARBA" id="ARBA00009085"/>
    </source>
</evidence>
<dbReference type="EC" id="3.4.19.12" evidence="3"/>
<dbReference type="GO" id="GO:0005829">
    <property type="term" value="C:cytosol"/>
    <property type="evidence" value="ECO:0007669"/>
    <property type="project" value="TreeGrafter"/>
</dbReference>
<dbReference type="Proteomes" id="UP000774326">
    <property type="component" value="Unassembled WGS sequence"/>
</dbReference>